<reference evidence="1" key="2">
    <citation type="journal article" date="2021" name="Microbiome">
        <title>Successional dynamics and alternative stable states in a saline activated sludge microbial community over 9 years.</title>
        <authorList>
            <person name="Wang Y."/>
            <person name="Ye J."/>
            <person name="Ju F."/>
            <person name="Liu L."/>
            <person name="Boyd J.A."/>
            <person name="Deng Y."/>
            <person name="Parks D.H."/>
            <person name="Jiang X."/>
            <person name="Yin X."/>
            <person name="Woodcroft B.J."/>
            <person name="Tyson G.W."/>
            <person name="Hugenholtz P."/>
            <person name="Polz M.F."/>
            <person name="Zhang T."/>
        </authorList>
    </citation>
    <scope>NUCLEOTIDE SEQUENCE</scope>
    <source>
        <strain evidence="1">HKST-UBA03</strain>
    </source>
</reference>
<dbReference type="AlphaFoldDB" id="A0A955RRM4"/>
<evidence type="ECO:0000313" key="1">
    <source>
        <dbReference type="EMBL" id="MCA9391690.1"/>
    </source>
</evidence>
<name>A0A955RRM4_UNCKA</name>
<dbReference type="Proteomes" id="UP000751518">
    <property type="component" value="Unassembled WGS sequence"/>
</dbReference>
<accession>A0A955RRM4</accession>
<sequence>MFLNVRPEDGLAVELVAAMGARMIDPGRYELDGGGDHEIAVVSFTQGAMPKGVLHPRNKPTHYRILRRKGPLDSHVSPQLQGEVVLVLNRDQAEWLLGQVKNIRGQIRIGQTGKMYTR</sequence>
<reference evidence="1" key="1">
    <citation type="submission" date="2020-04" db="EMBL/GenBank/DDBJ databases">
        <authorList>
            <person name="Zhang T."/>
        </authorList>
    </citation>
    <scope>NUCLEOTIDE SEQUENCE</scope>
    <source>
        <strain evidence="1">HKST-UBA03</strain>
    </source>
</reference>
<comment type="caution">
    <text evidence="1">The sequence shown here is derived from an EMBL/GenBank/DDBJ whole genome shotgun (WGS) entry which is preliminary data.</text>
</comment>
<gene>
    <name evidence="1" type="ORF">KC614_00610</name>
</gene>
<organism evidence="1 2">
    <name type="scientific">candidate division WWE3 bacterium</name>
    <dbReference type="NCBI Taxonomy" id="2053526"/>
    <lineage>
        <taxon>Bacteria</taxon>
        <taxon>Katanobacteria</taxon>
    </lineage>
</organism>
<protein>
    <submittedName>
        <fullName evidence="1">Uncharacterized protein</fullName>
    </submittedName>
</protein>
<evidence type="ECO:0000313" key="2">
    <source>
        <dbReference type="Proteomes" id="UP000751518"/>
    </source>
</evidence>
<dbReference type="EMBL" id="JAGQKZ010000002">
    <property type="protein sequence ID" value="MCA9391690.1"/>
    <property type="molecule type" value="Genomic_DNA"/>
</dbReference>
<proteinExistence type="predicted"/>